<dbReference type="EMBL" id="LQZT01000034">
    <property type="protein sequence ID" value="OCW56548.1"/>
    <property type="molecule type" value="Genomic_DNA"/>
</dbReference>
<dbReference type="InterPro" id="IPR000182">
    <property type="entry name" value="GNAT_dom"/>
</dbReference>
<gene>
    <name evidence="2" type="ORF">AWJ14_16510</name>
</gene>
<dbReference type="InterPro" id="IPR016181">
    <property type="entry name" value="Acyl_CoA_acyltransferase"/>
</dbReference>
<sequence length="168" mass="17899">MLAAGVRGGASNRPLEFGRDGYAFVEGPFSWRNALVAEVDDMVAGMSLSFELTGGDDDTDELKNDPALKTIEALKARAVGTRFIDTVAVYTRFRGRGIGRALVAAELDRAAGPSSIITDDANSTALDLYRSLGFVEQARAPLIAFPDHPAADAWVLLMRPARDAATAL</sequence>
<dbReference type="Pfam" id="PF13508">
    <property type="entry name" value="Acetyltransf_7"/>
    <property type="match status" value="1"/>
</dbReference>
<dbReference type="Proteomes" id="UP000094795">
    <property type="component" value="Unassembled WGS sequence"/>
</dbReference>
<proteinExistence type="predicted"/>
<dbReference type="SUPFAM" id="SSF55729">
    <property type="entry name" value="Acyl-CoA N-acyltransferases (Nat)"/>
    <property type="match status" value="1"/>
</dbReference>
<dbReference type="Gene3D" id="3.40.630.30">
    <property type="match status" value="1"/>
</dbReference>
<reference evidence="2 3" key="1">
    <citation type="submission" date="2015-12" db="EMBL/GenBank/DDBJ databases">
        <authorList>
            <person name="Shamseldin A."/>
            <person name="Moawad H."/>
            <person name="Abd El-Rahim W.M."/>
            <person name="Sadowsky M.J."/>
        </authorList>
    </citation>
    <scope>NUCLEOTIDE SEQUENCE [LARGE SCALE GENOMIC DNA]</scope>
    <source>
        <strain evidence="2 3">JC234</strain>
    </source>
</reference>
<evidence type="ECO:0000259" key="1">
    <source>
        <dbReference type="PROSITE" id="PS51186"/>
    </source>
</evidence>
<organism evidence="2 3">
    <name type="scientific">Hoeflea olei</name>
    <dbReference type="NCBI Taxonomy" id="1480615"/>
    <lineage>
        <taxon>Bacteria</taxon>
        <taxon>Pseudomonadati</taxon>
        <taxon>Pseudomonadota</taxon>
        <taxon>Alphaproteobacteria</taxon>
        <taxon>Hyphomicrobiales</taxon>
        <taxon>Rhizobiaceae</taxon>
        <taxon>Hoeflea</taxon>
    </lineage>
</organism>
<comment type="caution">
    <text evidence="2">The sequence shown here is derived from an EMBL/GenBank/DDBJ whole genome shotgun (WGS) entry which is preliminary data.</text>
</comment>
<evidence type="ECO:0000313" key="3">
    <source>
        <dbReference type="Proteomes" id="UP000094795"/>
    </source>
</evidence>
<feature type="domain" description="N-acetyltransferase" evidence="1">
    <location>
        <begin position="1"/>
        <end position="163"/>
    </location>
</feature>
<protein>
    <recommendedName>
        <fullName evidence="1">N-acetyltransferase domain-containing protein</fullName>
    </recommendedName>
</protein>
<dbReference type="PROSITE" id="PS51186">
    <property type="entry name" value="GNAT"/>
    <property type="match status" value="1"/>
</dbReference>
<keyword evidence="3" id="KW-1185">Reference proteome</keyword>
<dbReference type="STRING" id="1480615.AWJ14_16510"/>
<accession>A0A1C1YSP4</accession>
<dbReference type="AlphaFoldDB" id="A0A1C1YSP4"/>
<dbReference type="GO" id="GO:0016747">
    <property type="term" value="F:acyltransferase activity, transferring groups other than amino-acyl groups"/>
    <property type="evidence" value="ECO:0007669"/>
    <property type="project" value="InterPro"/>
</dbReference>
<name>A0A1C1YSP4_9HYPH</name>
<evidence type="ECO:0000313" key="2">
    <source>
        <dbReference type="EMBL" id="OCW56548.1"/>
    </source>
</evidence>